<feature type="non-terminal residue" evidence="1">
    <location>
        <position position="1"/>
    </location>
</feature>
<sequence length="41" mass="4855">PVRGTITRLPRISGRRQIKWKFKNTTLSCASMWPTRRPRSN</sequence>
<proteinExistence type="predicted"/>
<dbReference type="AlphaFoldDB" id="A0A383D426"/>
<protein>
    <submittedName>
        <fullName evidence="1">Uncharacterized protein</fullName>
    </submittedName>
</protein>
<name>A0A383D426_9ZZZZ</name>
<reference evidence="1" key="1">
    <citation type="submission" date="2018-05" db="EMBL/GenBank/DDBJ databases">
        <authorList>
            <person name="Lanie J.A."/>
            <person name="Ng W.-L."/>
            <person name="Kazmierczak K.M."/>
            <person name="Andrzejewski T.M."/>
            <person name="Davidsen T.M."/>
            <person name="Wayne K.J."/>
            <person name="Tettelin H."/>
            <person name="Glass J.I."/>
            <person name="Rusch D."/>
            <person name="Podicherti R."/>
            <person name="Tsui H.-C.T."/>
            <person name="Winkler M.E."/>
        </authorList>
    </citation>
    <scope>NUCLEOTIDE SEQUENCE</scope>
</reference>
<feature type="non-terminal residue" evidence="1">
    <location>
        <position position="41"/>
    </location>
</feature>
<evidence type="ECO:0000313" key="1">
    <source>
        <dbReference type="EMBL" id="SVE39005.1"/>
    </source>
</evidence>
<accession>A0A383D426</accession>
<gene>
    <name evidence="1" type="ORF">METZ01_LOCUS491859</name>
</gene>
<organism evidence="1">
    <name type="scientific">marine metagenome</name>
    <dbReference type="NCBI Taxonomy" id="408172"/>
    <lineage>
        <taxon>unclassified sequences</taxon>
        <taxon>metagenomes</taxon>
        <taxon>ecological metagenomes</taxon>
    </lineage>
</organism>
<dbReference type="EMBL" id="UINC01213983">
    <property type="protein sequence ID" value="SVE39005.1"/>
    <property type="molecule type" value="Genomic_DNA"/>
</dbReference>